<proteinExistence type="predicted"/>
<evidence type="ECO:0000313" key="1">
    <source>
        <dbReference type="EMBL" id="DAD44938.1"/>
    </source>
</evidence>
<dbReference type="AlphaFoldDB" id="A0A822ZSV2"/>
<dbReference type="EMBL" id="DUZY01000007">
    <property type="protein sequence ID" value="DAD44938.1"/>
    <property type="molecule type" value="Genomic_DNA"/>
</dbReference>
<sequence length="29" mass="3106">MRSKGAFPFVVTCTPLLFTLCVLGLNSCS</sequence>
<comment type="caution">
    <text evidence="1">The sequence shown here is derived from an EMBL/GenBank/DDBJ whole genome shotgun (WGS) entry which is preliminary data.</text>
</comment>
<accession>A0A822ZSV2</accession>
<protein>
    <submittedName>
        <fullName evidence="1">Uncharacterized protein</fullName>
    </submittedName>
</protein>
<gene>
    <name evidence="1" type="ORF">HUJ06_003168</name>
</gene>
<evidence type="ECO:0000313" key="2">
    <source>
        <dbReference type="Proteomes" id="UP000607653"/>
    </source>
</evidence>
<dbReference type="Proteomes" id="UP000607653">
    <property type="component" value="Unassembled WGS sequence"/>
</dbReference>
<reference evidence="1 2" key="1">
    <citation type="journal article" date="2020" name="Mol. Biol. Evol.">
        <title>Distinct Expression and Methylation Patterns for Genes with Different Fates following a Single Whole-Genome Duplication in Flowering Plants.</title>
        <authorList>
            <person name="Shi T."/>
            <person name="Rahmani R.S."/>
            <person name="Gugger P.F."/>
            <person name="Wang M."/>
            <person name="Li H."/>
            <person name="Zhang Y."/>
            <person name="Li Z."/>
            <person name="Wang Q."/>
            <person name="Van de Peer Y."/>
            <person name="Marchal K."/>
            <person name="Chen J."/>
        </authorList>
    </citation>
    <scope>NUCLEOTIDE SEQUENCE [LARGE SCALE GENOMIC DNA]</scope>
    <source>
        <tissue evidence="1">Leaf</tissue>
    </source>
</reference>
<keyword evidence="2" id="KW-1185">Reference proteome</keyword>
<organism evidence="1 2">
    <name type="scientific">Nelumbo nucifera</name>
    <name type="common">Sacred lotus</name>
    <dbReference type="NCBI Taxonomy" id="4432"/>
    <lineage>
        <taxon>Eukaryota</taxon>
        <taxon>Viridiplantae</taxon>
        <taxon>Streptophyta</taxon>
        <taxon>Embryophyta</taxon>
        <taxon>Tracheophyta</taxon>
        <taxon>Spermatophyta</taxon>
        <taxon>Magnoliopsida</taxon>
        <taxon>Proteales</taxon>
        <taxon>Nelumbonaceae</taxon>
        <taxon>Nelumbo</taxon>
    </lineage>
</organism>
<name>A0A822ZSV2_NELNU</name>